<dbReference type="InterPro" id="IPR013517">
    <property type="entry name" value="FG-GAP"/>
</dbReference>
<dbReference type="Proteomes" id="UP001332192">
    <property type="component" value="Chromosome"/>
</dbReference>
<protein>
    <recommendedName>
        <fullName evidence="4">Copper amine oxidase-like N-terminal domain-containing protein</fullName>
    </recommendedName>
</protein>
<dbReference type="SUPFAM" id="SSF69318">
    <property type="entry name" value="Integrin alpha N-terminal domain"/>
    <property type="match status" value="1"/>
</dbReference>
<dbReference type="RefSeq" id="WP_324717818.1">
    <property type="nucleotide sequence ID" value="NZ_CP141615.1"/>
</dbReference>
<name>A0ABZ1C107_9FIRM</name>
<dbReference type="Pfam" id="PF01839">
    <property type="entry name" value="FG-GAP"/>
    <property type="match status" value="1"/>
</dbReference>
<evidence type="ECO:0000313" key="2">
    <source>
        <dbReference type="EMBL" id="WRP18545.1"/>
    </source>
</evidence>
<sequence>MGTPAKWWRRWPVLAAVGWTMTVLWAVGGQAQQPVTPAPSPAILPPANPVAYVRIATEVLSGVQALAEVDAGGGLLAIGWRDRVEVGRFTSDYRWVESFKLGLPSGVTALTVASLERTGQPDLVVGSGGAGSLTVIRAIASERPVVVPVSGYLFGEARQVVAAELDGPPPLEILALNGNDELFLFSAAAGGGYRRLWRSKPGVRVRTVAAGDLDGDGIAEVVTGEQGGALRVYRWRGALGLQAVAESYPWGAVTALTVVPAPDGSSSARIVAVTDRSLVYAYRWDAGSLVVAQRAFDPDQRLRLRWVRGSVVGPPPASTAAPLVLEGAGPSGLQMVRVVGDQLTWIASATWVGASPGFVRRPTRELLVVRPGGQLDVLGQVSPNFLVISVDGREMGLGPGIHVQWSGDLPLVDVTQLGQFVPVSIRHEPASRHAVLQAGTSVVRLYADLPLAHGDRSSVDLPVAPEFDAARGILYAPFEVLRPLGWAVAYDIARRRLTLRSPWPVAGG</sequence>
<proteinExistence type="predicted"/>
<reference evidence="2 3" key="1">
    <citation type="journal article" date="2024" name="Front. Microbiol.">
        <title>Novel thermophilic genera Geochorda gen. nov. and Carboxydochorda gen. nov. from the deep terrestrial subsurface reveal the ecophysiological diversity in the class Limnochordia.</title>
        <authorList>
            <person name="Karnachuk O.V."/>
            <person name="Lukina A.P."/>
            <person name="Avakyan M.R."/>
            <person name="Kadnikov V.V."/>
            <person name="Begmatov S."/>
            <person name="Beletsky A.V."/>
            <person name="Vlasova K.G."/>
            <person name="Novikov A.A."/>
            <person name="Shcherbakova V.A."/>
            <person name="Mardanov A.V."/>
            <person name="Ravin N.V."/>
        </authorList>
    </citation>
    <scope>NUCLEOTIDE SEQUENCE [LARGE SCALE GENOMIC DNA]</scope>
    <source>
        <strain evidence="2 3">L945</strain>
    </source>
</reference>
<gene>
    <name evidence="2" type="ORF">U7230_05960</name>
</gene>
<evidence type="ECO:0008006" key="4">
    <source>
        <dbReference type="Google" id="ProtNLM"/>
    </source>
</evidence>
<organism evidence="2 3">
    <name type="scientific">Carboxydichorda subterranea</name>
    <dbReference type="NCBI Taxonomy" id="3109565"/>
    <lineage>
        <taxon>Bacteria</taxon>
        <taxon>Bacillati</taxon>
        <taxon>Bacillota</taxon>
        <taxon>Limnochordia</taxon>
        <taxon>Limnochordales</taxon>
        <taxon>Geochordaceae</taxon>
        <taxon>Carboxydichorda</taxon>
    </lineage>
</organism>
<dbReference type="EMBL" id="CP141615">
    <property type="protein sequence ID" value="WRP18545.1"/>
    <property type="molecule type" value="Genomic_DNA"/>
</dbReference>
<keyword evidence="1" id="KW-0732">Signal</keyword>
<evidence type="ECO:0000313" key="3">
    <source>
        <dbReference type="Proteomes" id="UP001332192"/>
    </source>
</evidence>
<dbReference type="InterPro" id="IPR028994">
    <property type="entry name" value="Integrin_alpha_N"/>
</dbReference>
<accession>A0ABZ1C107</accession>
<evidence type="ECO:0000256" key="1">
    <source>
        <dbReference type="ARBA" id="ARBA00022729"/>
    </source>
</evidence>
<keyword evidence="3" id="KW-1185">Reference proteome</keyword>